<dbReference type="EMBL" id="JADPUN010000422">
    <property type="protein sequence ID" value="MBF9135213.1"/>
    <property type="molecule type" value="Genomic_DNA"/>
</dbReference>
<organism evidence="1 2">
    <name type="scientific">Plantactinospora alkalitolerans</name>
    <dbReference type="NCBI Taxonomy" id="2789879"/>
    <lineage>
        <taxon>Bacteria</taxon>
        <taxon>Bacillati</taxon>
        <taxon>Actinomycetota</taxon>
        <taxon>Actinomycetes</taxon>
        <taxon>Micromonosporales</taxon>
        <taxon>Micromonosporaceae</taxon>
        <taxon>Plantactinospora</taxon>
    </lineage>
</organism>
<dbReference type="RefSeq" id="WP_196206672.1">
    <property type="nucleotide sequence ID" value="NZ_JADPUN010000422.1"/>
</dbReference>
<protein>
    <submittedName>
        <fullName evidence="1">Uncharacterized protein</fullName>
    </submittedName>
</protein>
<dbReference type="Proteomes" id="UP000638560">
    <property type="component" value="Unassembled WGS sequence"/>
</dbReference>
<comment type="caution">
    <text evidence="1">The sequence shown here is derived from an EMBL/GenBank/DDBJ whole genome shotgun (WGS) entry which is preliminary data.</text>
</comment>
<keyword evidence="2" id="KW-1185">Reference proteome</keyword>
<sequence length="125" mass="14115">MNGPLKEFRLLRNARIGPADLDDARRVLAAAIEVFEKGDGRPDDREADPVLTLYVDDPNELFIDRSCAIMLKTLADYGWERRIRLICRVCPQWSNPARHELLGYLPTHLRTSSVEFEIAVPGGAP</sequence>
<name>A0ABS0H9Q0_9ACTN</name>
<gene>
    <name evidence="1" type="ORF">I0C86_40760</name>
</gene>
<accession>A0ABS0H9Q0</accession>
<reference evidence="1 2" key="1">
    <citation type="submission" date="2020-11" db="EMBL/GenBank/DDBJ databases">
        <title>A novel isolate from a Black sea contaminated sediment with potential to produce alkanes: Plantactinospora alkalitolerans sp. nov.</title>
        <authorList>
            <person name="Carro L."/>
            <person name="Veyisoglu A."/>
            <person name="Guven K."/>
            <person name="Schumann P."/>
            <person name="Klenk H.-P."/>
            <person name="Sahin N."/>
        </authorList>
    </citation>
    <scope>NUCLEOTIDE SEQUENCE [LARGE SCALE GENOMIC DNA]</scope>
    <source>
        <strain evidence="1 2">S1510</strain>
    </source>
</reference>
<proteinExistence type="predicted"/>
<evidence type="ECO:0000313" key="1">
    <source>
        <dbReference type="EMBL" id="MBF9135213.1"/>
    </source>
</evidence>
<evidence type="ECO:0000313" key="2">
    <source>
        <dbReference type="Proteomes" id="UP000638560"/>
    </source>
</evidence>